<dbReference type="PROSITE" id="PS00108">
    <property type="entry name" value="PROTEIN_KINASE_ST"/>
    <property type="match status" value="1"/>
</dbReference>
<keyword evidence="1 3" id="KW-0547">Nucleotide-binding</keyword>
<feature type="compositionally biased region" description="Low complexity" evidence="4">
    <location>
        <begin position="13"/>
        <end position="22"/>
    </location>
</feature>
<dbReference type="InterPro" id="IPR000719">
    <property type="entry name" value="Prot_kinase_dom"/>
</dbReference>
<dbReference type="OrthoDB" id="1738954at2759"/>
<feature type="binding site" evidence="3">
    <location>
        <position position="96"/>
    </location>
    <ligand>
        <name>ATP</name>
        <dbReference type="ChEBI" id="CHEBI:30616"/>
    </ligand>
</feature>
<dbReference type="InterPro" id="IPR017441">
    <property type="entry name" value="Protein_kinase_ATP_BS"/>
</dbReference>
<dbReference type="GO" id="GO:0004672">
    <property type="term" value="F:protein kinase activity"/>
    <property type="evidence" value="ECO:0007669"/>
    <property type="project" value="InterPro"/>
</dbReference>
<dbReference type="FunFam" id="3.30.200.20:FF:000042">
    <property type="entry name" value="Aurora kinase A"/>
    <property type="match status" value="1"/>
</dbReference>
<feature type="region of interest" description="Disordered" evidence="4">
    <location>
        <begin position="440"/>
        <end position="547"/>
    </location>
</feature>
<evidence type="ECO:0000256" key="2">
    <source>
        <dbReference type="ARBA" id="ARBA00022840"/>
    </source>
</evidence>
<dbReference type="AlphaFoldDB" id="A0A077X5B4"/>
<organism evidence="6">
    <name type="scientific">Lichtheimia ramosa</name>
    <dbReference type="NCBI Taxonomy" id="688394"/>
    <lineage>
        <taxon>Eukaryota</taxon>
        <taxon>Fungi</taxon>
        <taxon>Fungi incertae sedis</taxon>
        <taxon>Mucoromycota</taxon>
        <taxon>Mucoromycotina</taxon>
        <taxon>Mucoromycetes</taxon>
        <taxon>Mucorales</taxon>
        <taxon>Lichtheimiaceae</taxon>
        <taxon>Lichtheimia</taxon>
    </lineage>
</organism>
<dbReference type="PROSITE" id="PS50011">
    <property type="entry name" value="PROTEIN_KINASE_DOM"/>
    <property type="match status" value="1"/>
</dbReference>
<gene>
    <name evidence="6" type="ORF">LRAMOSA06696</name>
</gene>
<evidence type="ECO:0000256" key="3">
    <source>
        <dbReference type="PROSITE-ProRule" id="PRU10141"/>
    </source>
</evidence>
<evidence type="ECO:0000259" key="5">
    <source>
        <dbReference type="PROSITE" id="PS50011"/>
    </source>
</evidence>
<proteinExistence type="predicted"/>
<feature type="compositionally biased region" description="Basic and acidic residues" evidence="4">
    <location>
        <begin position="407"/>
        <end position="416"/>
    </location>
</feature>
<reference evidence="6" key="1">
    <citation type="journal article" date="2014" name="Genome Announc.">
        <title>De novo whole-genome sequence and genome annotation of Lichtheimia ramosa.</title>
        <authorList>
            <person name="Linde J."/>
            <person name="Schwartze V."/>
            <person name="Binder U."/>
            <person name="Lass-Florl C."/>
            <person name="Voigt K."/>
            <person name="Horn F."/>
        </authorList>
    </citation>
    <scope>NUCLEOTIDE SEQUENCE</scope>
    <source>
        <strain evidence="6">JMRC FSU:6197</strain>
    </source>
</reference>
<feature type="compositionally biased region" description="Polar residues" evidence="4">
    <location>
        <begin position="365"/>
        <end position="383"/>
    </location>
</feature>
<feature type="region of interest" description="Disordered" evidence="4">
    <location>
        <begin position="365"/>
        <end position="417"/>
    </location>
</feature>
<dbReference type="PANTHER" id="PTHR24347">
    <property type="entry name" value="SERINE/THREONINE-PROTEIN KINASE"/>
    <property type="match status" value="1"/>
</dbReference>
<dbReference type="GO" id="GO:0005524">
    <property type="term" value="F:ATP binding"/>
    <property type="evidence" value="ECO:0007669"/>
    <property type="project" value="UniProtKB-UniRule"/>
</dbReference>
<dbReference type="InterPro" id="IPR011009">
    <property type="entry name" value="Kinase-like_dom_sf"/>
</dbReference>
<dbReference type="SMART" id="SM00220">
    <property type="entry name" value="S_TKc"/>
    <property type="match status" value="1"/>
</dbReference>
<dbReference type="InterPro" id="IPR008271">
    <property type="entry name" value="Ser/Thr_kinase_AS"/>
</dbReference>
<accession>A0A077X5B4</accession>
<protein>
    <recommendedName>
        <fullName evidence="5">Protein kinase domain-containing protein</fullName>
    </recommendedName>
</protein>
<evidence type="ECO:0000256" key="4">
    <source>
        <dbReference type="SAM" id="MobiDB-lite"/>
    </source>
</evidence>
<feature type="region of interest" description="Disordered" evidence="4">
    <location>
        <begin position="12"/>
        <end position="31"/>
    </location>
</feature>
<evidence type="ECO:0000313" key="6">
    <source>
        <dbReference type="EMBL" id="CDS14527.1"/>
    </source>
</evidence>
<dbReference type="PROSITE" id="PS00107">
    <property type="entry name" value="PROTEIN_KINASE_ATP"/>
    <property type="match status" value="1"/>
</dbReference>
<dbReference type="Gene3D" id="1.10.510.10">
    <property type="entry name" value="Transferase(Phosphotransferase) domain 1"/>
    <property type="match status" value="1"/>
</dbReference>
<dbReference type="Pfam" id="PF00069">
    <property type="entry name" value="Pkinase"/>
    <property type="match status" value="1"/>
</dbReference>
<dbReference type="SUPFAM" id="SSF56112">
    <property type="entry name" value="Protein kinase-like (PK-like)"/>
    <property type="match status" value="1"/>
</dbReference>
<evidence type="ECO:0000256" key="1">
    <source>
        <dbReference type="ARBA" id="ARBA00022741"/>
    </source>
</evidence>
<name>A0A077X5B4_9FUNG</name>
<feature type="compositionally biased region" description="Acidic residues" evidence="4">
    <location>
        <begin position="472"/>
        <end position="491"/>
    </location>
</feature>
<keyword evidence="2 3" id="KW-0067">ATP-binding</keyword>
<dbReference type="EMBL" id="LK023386">
    <property type="protein sequence ID" value="CDS14527.1"/>
    <property type="molecule type" value="Genomic_DNA"/>
</dbReference>
<sequence length="568" mass="64831">MSVIQQIKQFLRNSTNRSSTNSDDSEDTISQREAKKYEAVARLVEEEKLARQRLPSYAGLERYKLVDTLGDGAFSKVYKAVDLEKDENVAVKVVRKYELKPQQRASVLKEIQIMRTLKHPSIVQFKSFIETKEYYFLVLELCEGGELFHQIVRLTYFSEDLSRHCIRQVADAIRYLHEEKGVVHRDIKPENLLFDPIPFHPRKSAAPPVPPGDEDKEDEGEFIESVGGGGIGRVKIADFGLSKVVWDQHTMTPCGTVGYTAPEIVRDERYSKSVDMWALGCVLYTLLCGFPPFYDESIEVLTQKVAKGQYTFLSPWWDPISEEAKDLIGHLLCINPEERYTIDQFMKHPWMKKKPLGTTINAESPSIHTAESSDQLTPHSTGHMSPHIATTPEALDIPGATTTPKTPAHERNRRDVFSGLPSMKEIFDVSYAVHRMAEERSRRKEIRRRQHQQQASSNLRSDAAYSNMMGNIDDDEDDDDYNNDEDDDDNQENIAPPPNVPSHGEPTSLLQKMQRDKITQQMDKPAVSTKRSSAHKSAKSKPIFELNMDKATLIGRRRHQKEEENNEQ</sequence>
<feature type="domain" description="Protein kinase" evidence="5">
    <location>
        <begin position="63"/>
        <end position="351"/>
    </location>
</feature>
<dbReference type="CDD" id="cd14096">
    <property type="entry name" value="STKc_RCK1-like"/>
    <property type="match status" value="1"/>
</dbReference>